<keyword evidence="1 7" id="KW-0808">Transferase</keyword>
<keyword evidence="5 7" id="KW-0460">Magnesium</keyword>
<proteinExistence type="inferred from homology"/>
<gene>
    <name evidence="7" type="primary">glnD</name>
    <name evidence="10" type="ORF">GRAN_3339</name>
</gene>
<keyword evidence="6 7" id="KW-0511">Multifunctional enzyme</keyword>
<dbReference type="SUPFAM" id="SSF81301">
    <property type="entry name" value="Nucleotidyltransferase"/>
    <property type="match status" value="1"/>
</dbReference>
<dbReference type="Gene3D" id="3.30.460.10">
    <property type="entry name" value="Beta Polymerase, domain 2"/>
    <property type="match status" value="1"/>
</dbReference>
<comment type="domain">
    <text evidence="7">Has four distinct domains: an N-terminal nucleotidyltransferase (NT) domain responsible for UTase activity, a central HD domain that encodes UR activity, and two C-terminal ACT domains that seem to have a role in glutamine sensing.</text>
</comment>
<dbReference type="GO" id="GO:0006808">
    <property type="term" value="P:regulation of nitrogen utilization"/>
    <property type="evidence" value="ECO:0007669"/>
    <property type="project" value="UniProtKB-UniRule"/>
</dbReference>
<dbReference type="EC" id="3.1.4.-" evidence="7"/>
<feature type="region of interest" description="Uridylyltransferase" evidence="7">
    <location>
        <begin position="1"/>
        <end position="345"/>
    </location>
</feature>
<evidence type="ECO:0000313" key="11">
    <source>
        <dbReference type="Proteomes" id="UP000289437"/>
    </source>
</evidence>
<dbReference type="Pfam" id="PF08335">
    <property type="entry name" value="GlnD_UR_UTase"/>
    <property type="match status" value="1"/>
</dbReference>
<dbReference type="InterPro" id="IPR006674">
    <property type="entry name" value="HD_domain"/>
</dbReference>
<dbReference type="EMBL" id="RDSM01000002">
    <property type="protein sequence ID" value="RXH56482.1"/>
    <property type="molecule type" value="Genomic_DNA"/>
</dbReference>
<evidence type="ECO:0000256" key="3">
    <source>
        <dbReference type="ARBA" id="ARBA00022737"/>
    </source>
</evidence>
<keyword evidence="11" id="KW-1185">Reference proteome</keyword>
<comment type="activity regulation">
    <text evidence="7">Uridylyltransferase (UTase) activity is inhibited by glutamine, while glutamine activates uridylyl-removing (UR) activity.</text>
</comment>
<dbReference type="RefSeq" id="WP_241654684.1">
    <property type="nucleotide sequence ID" value="NZ_RDSM01000002.1"/>
</dbReference>
<feature type="region of interest" description="Disordered" evidence="8">
    <location>
        <begin position="1"/>
        <end position="23"/>
    </location>
</feature>
<dbReference type="InterPro" id="IPR013546">
    <property type="entry name" value="PII_UdlTrfase/GS_AdlTrfase"/>
</dbReference>
<evidence type="ECO:0000256" key="1">
    <source>
        <dbReference type="ARBA" id="ARBA00022679"/>
    </source>
</evidence>
<keyword evidence="3" id="KW-0677">Repeat</keyword>
<dbReference type="Proteomes" id="UP000289437">
    <property type="component" value="Unassembled WGS sequence"/>
</dbReference>
<dbReference type="GO" id="GO:0008773">
    <property type="term" value="F:[protein-PII] uridylyltransferase activity"/>
    <property type="evidence" value="ECO:0007669"/>
    <property type="project" value="UniProtKB-UniRule"/>
</dbReference>
<dbReference type="NCBIfam" id="TIGR01693">
    <property type="entry name" value="UTase_glnD"/>
    <property type="match status" value="1"/>
</dbReference>
<dbReference type="Gene3D" id="1.10.3090.10">
    <property type="entry name" value="cca-adding enzyme, domain 2"/>
    <property type="match status" value="1"/>
</dbReference>
<dbReference type="SMART" id="SM00471">
    <property type="entry name" value="HDc"/>
    <property type="match status" value="1"/>
</dbReference>
<evidence type="ECO:0000256" key="6">
    <source>
        <dbReference type="ARBA" id="ARBA00023268"/>
    </source>
</evidence>
<reference evidence="11" key="2">
    <citation type="submission" date="2019-02" db="EMBL/GenBank/DDBJ databases">
        <title>Granulicella sibirica sp. nov., a psychrotolerant acidobacterium isolated from an organic soil layer in forested tundra, West Siberia.</title>
        <authorList>
            <person name="Oshkin I.Y."/>
            <person name="Kulichevskaya I.S."/>
            <person name="Rijpstra W.I.C."/>
            <person name="Sinninghe Damste J.S."/>
            <person name="Rakitin A.L."/>
            <person name="Ravin N.V."/>
            <person name="Dedysh S.N."/>
        </authorList>
    </citation>
    <scope>NUCLEOTIDE SEQUENCE [LARGE SCALE GENOMIC DNA]</scope>
    <source>
        <strain evidence="11">AF10</strain>
    </source>
</reference>
<evidence type="ECO:0000256" key="7">
    <source>
        <dbReference type="HAMAP-Rule" id="MF_00277"/>
    </source>
</evidence>
<dbReference type="Pfam" id="PF01966">
    <property type="entry name" value="HD"/>
    <property type="match status" value="1"/>
</dbReference>
<dbReference type="PROSITE" id="PS51671">
    <property type="entry name" value="ACT"/>
    <property type="match status" value="1"/>
</dbReference>
<reference evidence="10 11" key="1">
    <citation type="submission" date="2018-11" db="EMBL/GenBank/DDBJ databases">
        <authorList>
            <person name="Mardanov A.V."/>
            <person name="Ravin N.V."/>
            <person name="Dedysh S.N."/>
        </authorList>
    </citation>
    <scope>NUCLEOTIDE SEQUENCE [LARGE SCALE GENOMIC DNA]</scope>
    <source>
        <strain evidence="10 11">AF10</strain>
    </source>
</reference>
<dbReference type="PIRSF" id="PIRSF006288">
    <property type="entry name" value="PII_uridyltransf"/>
    <property type="match status" value="1"/>
</dbReference>
<dbReference type="AlphaFoldDB" id="A0A4Q0T144"/>
<dbReference type="InterPro" id="IPR043519">
    <property type="entry name" value="NT_sf"/>
</dbReference>
<dbReference type="InterPro" id="IPR010043">
    <property type="entry name" value="UTase/UR"/>
</dbReference>
<dbReference type="EC" id="2.7.7.59" evidence="7"/>
<comment type="caution">
    <text evidence="10">The sequence shown here is derived from an EMBL/GenBank/DDBJ whole genome shotgun (WGS) entry which is preliminary data.</text>
</comment>
<dbReference type="SUPFAM" id="SSF109604">
    <property type="entry name" value="HD-domain/PDEase-like"/>
    <property type="match status" value="1"/>
</dbReference>
<evidence type="ECO:0000256" key="5">
    <source>
        <dbReference type="ARBA" id="ARBA00022842"/>
    </source>
</evidence>
<dbReference type="CDD" id="cd04900">
    <property type="entry name" value="ACT_UUR-like_1"/>
    <property type="match status" value="1"/>
</dbReference>
<dbReference type="InterPro" id="IPR002912">
    <property type="entry name" value="ACT_dom"/>
</dbReference>
<dbReference type="SUPFAM" id="SSF55021">
    <property type="entry name" value="ACT-like"/>
    <property type="match status" value="1"/>
</dbReference>
<dbReference type="PANTHER" id="PTHR47320">
    <property type="entry name" value="BIFUNCTIONAL URIDYLYLTRANSFERASE/URIDYLYL-REMOVING ENZYME"/>
    <property type="match status" value="1"/>
</dbReference>
<name>A0A4Q0T144_9BACT</name>
<comment type="catalytic activity">
    <reaction evidence="7">
        <text>[protein-PII]-L-tyrosine + UTP = [protein-PII]-uridylyl-L-tyrosine + diphosphate</text>
        <dbReference type="Rhea" id="RHEA:13673"/>
        <dbReference type="Rhea" id="RHEA-COMP:12147"/>
        <dbReference type="Rhea" id="RHEA-COMP:12148"/>
        <dbReference type="ChEBI" id="CHEBI:33019"/>
        <dbReference type="ChEBI" id="CHEBI:46398"/>
        <dbReference type="ChEBI" id="CHEBI:46858"/>
        <dbReference type="ChEBI" id="CHEBI:90602"/>
        <dbReference type="EC" id="2.7.7.59"/>
    </reaction>
</comment>
<comment type="function">
    <text evidence="7">Modifies, by uridylylation and deuridylylation, the PII regulatory proteins (GlnB and homologs), in response to the nitrogen status of the cell that GlnD senses through the glutamine level. Under low glutamine levels, catalyzes the conversion of the PII proteins and UTP to PII-UMP and PPi, while under higher glutamine levels, GlnD hydrolyzes PII-UMP to PII and UMP (deuridylylation). Thus, controls uridylylation state and activity of the PII proteins, and plays an important role in the regulation of nitrogen metabolism.</text>
</comment>
<dbReference type="InterPro" id="IPR045865">
    <property type="entry name" value="ACT-like_dom_sf"/>
</dbReference>
<dbReference type="CDD" id="cd00077">
    <property type="entry name" value="HDc"/>
    <property type="match status" value="1"/>
</dbReference>
<comment type="caution">
    <text evidence="7">Lacks conserved residue(s) required for the propagation of feature annotation.</text>
</comment>
<dbReference type="PANTHER" id="PTHR47320:SF1">
    <property type="entry name" value="BIFUNCTIONAL URIDYLYLTRANSFERASE_URIDYLYL-REMOVING ENZYME"/>
    <property type="match status" value="1"/>
</dbReference>
<evidence type="ECO:0000313" key="10">
    <source>
        <dbReference type="EMBL" id="RXH56482.1"/>
    </source>
</evidence>
<keyword evidence="2 7" id="KW-0548">Nucleotidyltransferase</keyword>
<evidence type="ECO:0000256" key="4">
    <source>
        <dbReference type="ARBA" id="ARBA00022801"/>
    </source>
</evidence>
<evidence type="ECO:0000256" key="8">
    <source>
        <dbReference type="SAM" id="MobiDB-lite"/>
    </source>
</evidence>
<dbReference type="InterPro" id="IPR003607">
    <property type="entry name" value="HD/PDEase_dom"/>
</dbReference>
<evidence type="ECO:0000256" key="2">
    <source>
        <dbReference type="ARBA" id="ARBA00022695"/>
    </source>
</evidence>
<protein>
    <recommendedName>
        <fullName evidence="7">Bifunctional uridylyltransferase/uridylyl-removing enzyme</fullName>
        <shortName evidence="7">UTase/UR</shortName>
    </recommendedName>
    <alternativeName>
        <fullName evidence="7">Bifunctional [protein-PII] modification enzyme</fullName>
    </alternativeName>
    <alternativeName>
        <fullName evidence="7">Bifunctional nitrogen sensor protein</fullName>
    </alternativeName>
    <domain>
        <recommendedName>
            <fullName evidence="7">[Protein-PII] uridylyltransferase</fullName>
            <shortName evidence="7">PII uridylyltransferase</shortName>
            <shortName evidence="7">UTase</shortName>
            <ecNumber evidence="7">2.7.7.59</ecNumber>
        </recommendedName>
    </domain>
    <domain>
        <recommendedName>
            <fullName evidence="7">[Protein-PII]-UMP uridylyl-removing enzyme</fullName>
            <shortName evidence="7">UR</shortName>
            <ecNumber evidence="7">3.1.4.-</ecNumber>
        </recommendedName>
    </domain>
</protein>
<keyword evidence="4 7" id="KW-0378">Hydrolase</keyword>
<comment type="cofactor">
    <cofactor evidence="7">
        <name>Mg(2+)</name>
        <dbReference type="ChEBI" id="CHEBI:18420"/>
    </cofactor>
</comment>
<evidence type="ECO:0000259" key="9">
    <source>
        <dbReference type="PROSITE" id="PS51671"/>
    </source>
</evidence>
<dbReference type="GO" id="GO:0008081">
    <property type="term" value="F:phosphoric diester hydrolase activity"/>
    <property type="evidence" value="ECO:0007669"/>
    <property type="project" value="UniProtKB-UniRule"/>
</dbReference>
<dbReference type="CDD" id="cd05401">
    <property type="entry name" value="NT_GlnE_GlnD_like"/>
    <property type="match status" value="1"/>
</dbReference>
<sequence>MGKELTKAPAEGEGSGDRGDSARGEYQRGLLRIRGGFEASAGTLGAGAAAIAARSDAMDALIASFWEIETALDARLAKQVSVVAVGGYGRRELFPSSDVDLLFLLDGKLAERDAKDAIRRVSQRLWDTGARAAPVTRGLAECERLDPENVESALALMDARIICGDAGLFGRLKTALAAKHASKDGRVMMAKVAELVRARYAKYGGTLFHLEPNIKDCPGGLRDVHVCGWMARLQAAVGKTQVAEADEEFQEAFAFLATVRCFLHYRRERDDNTLDWQAQDEAAGRGVGIGVGSGWRPAVTGDASYWMRIYFRHARIVNRRALQALSEVPAPKGLRLPRLRKAVEPEVEGFQVENGRAILDDPMGPNGDPAGEPHVVLRLFAEMARFGFVLTRETEDRLSNALPAMSSQLEEGPALWHLLREVLTGAFAGDALRAMHALGLLELLIPEFHGIDALVVRDAYHRYTVDEHTFVVIDTLHNLGKQTGEWAAKFAQILKDLPHPELLYLAALMHDTGKGRSAEVHAVESERMARSVLARLEVDVHETELVAGLIRHHLEMSAALRRDIFDAETVRAFAAKVGTPEALRMLTLFTYADINAVHPDALTPWKAENLWRLYIATANYLDRSVDEDRVSTGGGNELVHRVVAFAPGRRGEVEAYLEGFPERYLRTRTPEQIRTQFEMSTRFGLDPVQLDFRYAAEASEITLVTRDRELLFATMAGVLAAWGMNIVTADAFSNKQGVVVDSFRFTDGFKTLEMNESERGTFVASVHAVLTGEQSVEKLLAARRRGRRKAPKVVVSARVDFDANASSQSTLLQVVAQDTPGLLRALSLTLAGHGCNVEVALVDTEGEMAIDVFYLTKDGAKLDRAEQKKLGTDLLAAMEENAR</sequence>
<comment type="similarity">
    <text evidence="7">Belongs to the GlnD family.</text>
</comment>
<organism evidence="10 11">
    <name type="scientific">Granulicella sibirica</name>
    <dbReference type="NCBI Taxonomy" id="2479048"/>
    <lineage>
        <taxon>Bacteria</taxon>
        <taxon>Pseudomonadati</taxon>
        <taxon>Acidobacteriota</taxon>
        <taxon>Terriglobia</taxon>
        <taxon>Terriglobales</taxon>
        <taxon>Acidobacteriaceae</taxon>
        <taxon>Granulicella</taxon>
    </lineage>
</organism>
<comment type="catalytic activity">
    <reaction evidence="7">
        <text>[protein-PII]-uridylyl-L-tyrosine + H2O = [protein-PII]-L-tyrosine + UMP + H(+)</text>
        <dbReference type="Rhea" id="RHEA:48600"/>
        <dbReference type="Rhea" id="RHEA-COMP:12147"/>
        <dbReference type="Rhea" id="RHEA-COMP:12148"/>
        <dbReference type="ChEBI" id="CHEBI:15377"/>
        <dbReference type="ChEBI" id="CHEBI:15378"/>
        <dbReference type="ChEBI" id="CHEBI:46858"/>
        <dbReference type="ChEBI" id="CHEBI:57865"/>
        <dbReference type="ChEBI" id="CHEBI:90602"/>
    </reaction>
</comment>
<dbReference type="HAMAP" id="MF_00277">
    <property type="entry name" value="PII_uridylyl_transf"/>
    <property type="match status" value="1"/>
</dbReference>
<accession>A0A4Q0T144</accession>
<feature type="domain" description="ACT" evidence="9">
    <location>
        <begin position="811"/>
        <end position="883"/>
    </location>
</feature>